<name>A0A1V6RXW7_9EURO</name>
<dbReference type="AlphaFoldDB" id="A0A1V6RXW7"/>
<dbReference type="Proteomes" id="UP000191518">
    <property type="component" value="Unassembled WGS sequence"/>
</dbReference>
<sequence>MTLEDATPSTALCVRDTVDQLRCVSNTVEDKISENNRKHICAGVAGFAALIPGGVAMILDSSTACAEAKSGRAVACKTVVLITGVGLRAFTTTEANNFCYDYLTSNDKQCAS</sequence>
<comment type="caution">
    <text evidence="1">The sequence shown here is derived from an EMBL/GenBank/DDBJ whole genome shotgun (WGS) entry which is preliminary data.</text>
</comment>
<keyword evidence="2" id="KW-1185">Reference proteome</keyword>
<evidence type="ECO:0000313" key="2">
    <source>
        <dbReference type="Proteomes" id="UP000191518"/>
    </source>
</evidence>
<dbReference type="EMBL" id="MDYP01000017">
    <property type="protein sequence ID" value="OQE06632.1"/>
    <property type="molecule type" value="Genomic_DNA"/>
</dbReference>
<reference evidence="2" key="1">
    <citation type="journal article" date="2017" name="Nat. Microbiol.">
        <title>Global analysis of biosynthetic gene clusters reveals vast potential of secondary metabolite production in Penicillium species.</title>
        <authorList>
            <person name="Nielsen J.C."/>
            <person name="Grijseels S."/>
            <person name="Prigent S."/>
            <person name="Ji B."/>
            <person name="Dainat J."/>
            <person name="Nielsen K.F."/>
            <person name="Frisvad J.C."/>
            <person name="Workman M."/>
            <person name="Nielsen J."/>
        </authorList>
    </citation>
    <scope>NUCLEOTIDE SEQUENCE [LARGE SCALE GENOMIC DNA]</scope>
    <source>
        <strain evidence="2">IBT 29486</strain>
    </source>
</reference>
<evidence type="ECO:0000313" key="1">
    <source>
        <dbReference type="EMBL" id="OQE06632.1"/>
    </source>
</evidence>
<accession>A0A1V6RXW7</accession>
<organism evidence="1 2">
    <name type="scientific">Penicillium vulpinum</name>
    <dbReference type="NCBI Taxonomy" id="29845"/>
    <lineage>
        <taxon>Eukaryota</taxon>
        <taxon>Fungi</taxon>
        <taxon>Dikarya</taxon>
        <taxon>Ascomycota</taxon>
        <taxon>Pezizomycotina</taxon>
        <taxon>Eurotiomycetes</taxon>
        <taxon>Eurotiomycetidae</taxon>
        <taxon>Eurotiales</taxon>
        <taxon>Aspergillaceae</taxon>
        <taxon>Penicillium</taxon>
    </lineage>
</organism>
<gene>
    <name evidence="1" type="ORF">PENVUL_c017G06310</name>
</gene>
<proteinExistence type="predicted"/>
<protein>
    <submittedName>
        <fullName evidence="1">Uncharacterized protein</fullName>
    </submittedName>
</protein>